<dbReference type="Pfam" id="PF01381">
    <property type="entry name" value="HTH_3"/>
    <property type="match status" value="1"/>
</dbReference>
<dbReference type="RefSeq" id="WP_066621206.1">
    <property type="nucleotide sequence ID" value="NZ_JBHSYQ010000016.1"/>
</dbReference>
<keyword evidence="1" id="KW-0175">Coiled coil</keyword>
<protein>
    <submittedName>
        <fullName evidence="3">Helix-turn-helix domain-containing protein</fullName>
    </submittedName>
</protein>
<accession>A0ABW2DP07</accession>
<gene>
    <name evidence="3" type="ORF">ACFQHR_18140</name>
</gene>
<feature type="domain" description="HTH cro/C1-type" evidence="2">
    <location>
        <begin position="19"/>
        <end position="60"/>
    </location>
</feature>
<comment type="caution">
    <text evidence="3">The sequence shown here is derived from an EMBL/GenBank/DDBJ whole genome shotgun (WGS) entry which is preliminary data.</text>
</comment>
<dbReference type="InterPro" id="IPR001387">
    <property type="entry name" value="Cro/C1-type_HTH"/>
</dbReference>
<dbReference type="PROSITE" id="PS50943">
    <property type="entry name" value="HTH_CROC1"/>
    <property type="match status" value="1"/>
</dbReference>
<proteinExistence type="predicted"/>
<evidence type="ECO:0000313" key="3">
    <source>
        <dbReference type="EMBL" id="MFC6999562.1"/>
    </source>
</evidence>
<keyword evidence="4" id="KW-1185">Reference proteome</keyword>
<reference evidence="4" key="1">
    <citation type="journal article" date="2019" name="Int. J. Syst. Evol. Microbiol.">
        <title>The Global Catalogue of Microorganisms (GCM) 10K type strain sequencing project: providing services to taxonomists for standard genome sequencing and annotation.</title>
        <authorList>
            <consortium name="The Broad Institute Genomics Platform"/>
            <consortium name="The Broad Institute Genome Sequencing Center for Infectious Disease"/>
            <person name="Wu L."/>
            <person name="Ma J."/>
        </authorList>
    </citation>
    <scope>NUCLEOTIDE SEQUENCE [LARGE SCALE GENOMIC DNA]</scope>
    <source>
        <strain evidence="4">CGMCC 4.7393</strain>
    </source>
</reference>
<name>A0ABW2DP07_9BACT</name>
<dbReference type="InterPro" id="IPR010982">
    <property type="entry name" value="Lambda_DNA-bd_dom_sf"/>
</dbReference>
<dbReference type="Gene3D" id="1.10.260.40">
    <property type="entry name" value="lambda repressor-like DNA-binding domains"/>
    <property type="match status" value="1"/>
</dbReference>
<dbReference type="SUPFAM" id="SSF47413">
    <property type="entry name" value="lambda repressor-like DNA-binding domains"/>
    <property type="match status" value="1"/>
</dbReference>
<evidence type="ECO:0000313" key="4">
    <source>
        <dbReference type="Proteomes" id="UP001596405"/>
    </source>
</evidence>
<organism evidence="3 4">
    <name type="scientific">Rufibacter roseus</name>
    <dbReference type="NCBI Taxonomy" id="1567108"/>
    <lineage>
        <taxon>Bacteria</taxon>
        <taxon>Pseudomonadati</taxon>
        <taxon>Bacteroidota</taxon>
        <taxon>Cytophagia</taxon>
        <taxon>Cytophagales</taxon>
        <taxon>Hymenobacteraceae</taxon>
        <taxon>Rufibacter</taxon>
    </lineage>
</organism>
<evidence type="ECO:0000256" key="1">
    <source>
        <dbReference type="SAM" id="Coils"/>
    </source>
</evidence>
<dbReference type="Proteomes" id="UP001596405">
    <property type="component" value="Unassembled WGS sequence"/>
</dbReference>
<feature type="coiled-coil region" evidence="1">
    <location>
        <begin position="91"/>
        <end position="125"/>
    </location>
</feature>
<sequence length="125" mass="13947">MTLGEKIEQAISESGESYEAVAAYTGISVATLRRLTKKDSADTADLIKISEILKKPLGYFLSELVSNSGQQQIANQVKKNRQQISVGGENLDELRHQLELCQVERESLTKQLADKEQIIELLRSK</sequence>
<dbReference type="EMBL" id="JBHSYQ010000016">
    <property type="protein sequence ID" value="MFC6999562.1"/>
    <property type="molecule type" value="Genomic_DNA"/>
</dbReference>
<evidence type="ECO:0000259" key="2">
    <source>
        <dbReference type="PROSITE" id="PS50943"/>
    </source>
</evidence>